<organism evidence="8 9">
    <name type="scientific">Micromonospora sonchi</name>
    <dbReference type="NCBI Taxonomy" id="1763543"/>
    <lineage>
        <taxon>Bacteria</taxon>
        <taxon>Bacillati</taxon>
        <taxon>Actinomycetota</taxon>
        <taxon>Actinomycetes</taxon>
        <taxon>Micromonosporales</taxon>
        <taxon>Micromonosporaceae</taxon>
        <taxon>Micromonospora</taxon>
    </lineage>
</organism>
<gene>
    <name evidence="8" type="ORF">GCM10011608_19870</name>
</gene>
<keyword evidence="3" id="KW-0731">Sigma factor</keyword>
<accession>A0A917TRV3</accession>
<evidence type="ECO:0000259" key="6">
    <source>
        <dbReference type="Pfam" id="PF04542"/>
    </source>
</evidence>
<comment type="similarity">
    <text evidence="1">Belongs to the sigma-70 factor family. ECF subfamily.</text>
</comment>
<dbReference type="InterPro" id="IPR039425">
    <property type="entry name" value="RNA_pol_sigma-70-like"/>
</dbReference>
<keyword evidence="5" id="KW-0804">Transcription</keyword>
<keyword evidence="2" id="KW-0805">Transcription regulation</keyword>
<dbReference type="NCBIfam" id="TIGR02937">
    <property type="entry name" value="sigma70-ECF"/>
    <property type="match status" value="1"/>
</dbReference>
<dbReference type="InterPro" id="IPR013325">
    <property type="entry name" value="RNA_pol_sigma_r2"/>
</dbReference>
<comment type="caution">
    <text evidence="8">The sequence shown here is derived from an EMBL/GenBank/DDBJ whole genome shotgun (WGS) entry which is preliminary data.</text>
</comment>
<dbReference type="InterPro" id="IPR014325">
    <property type="entry name" value="RNA_pol_sigma-E_actinobac"/>
</dbReference>
<dbReference type="Gene3D" id="1.10.10.10">
    <property type="entry name" value="Winged helix-like DNA-binding domain superfamily/Winged helix DNA-binding domain"/>
    <property type="match status" value="1"/>
</dbReference>
<dbReference type="RefSeq" id="WP_229705794.1">
    <property type="nucleotide sequence ID" value="NZ_BMNB01000007.1"/>
</dbReference>
<reference evidence="8" key="1">
    <citation type="journal article" date="2014" name="Int. J. Syst. Evol. Microbiol.">
        <title>Complete genome sequence of Corynebacterium casei LMG S-19264T (=DSM 44701T), isolated from a smear-ripened cheese.</title>
        <authorList>
            <consortium name="US DOE Joint Genome Institute (JGI-PGF)"/>
            <person name="Walter F."/>
            <person name="Albersmeier A."/>
            <person name="Kalinowski J."/>
            <person name="Ruckert C."/>
        </authorList>
    </citation>
    <scope>NUCLEOTIDE SEQUENCE</scope>
    <source>
        <strain evidence="8">CGMCC 4.7312</strain>
    </source>
</reference>
<feature type="domain" description="RNA polymerase sigma factor 70 region 4 type 2" evidence="7">
    <location>
        <begin position="103"/>
        <end position="153"/>
    </location>
</feature>
<dbReference type="CDD" id="cd06171">
    <property type="entry name" value="Sigma70_r4"/>
    <property type="match status" value="1"/>
</dbReference>
<dbReference type="SUPFAM" id="SSF88659">
    <property type="entry name" value="Sigma3 and sigma4 domains of RNA polymerase sigma factors"/>
    <property type="match status" value="1"/>
</dbReference>
<evidence type="ECO:0000259" key="7">
    <source>
        <dbReference type="Pfam" id="PF08281"/>
    </source>
</evidence>
<dbReference type="InterPro" id="IPR013324">
    <property type="entry name" value="RNA_pol_sigma_r3/r4-like"/>
</dbReference>
<evidence type="ECO:0000256" key="5">
    <source>
        <dbReference type="ARBA" id="ARBA00023163"/>
    </source>
</evidence>
<evidence type="ECO:0000313" key="8">
    <source>
        <dbReference type="EMBL" id="GGM35269.1"/>
    </source>
</evidence>
<dbReference type="Pfam" id="PF04542">
    <property type="entry name" value="Sigma70_r2"/>
    <property type="match status" value="1"/>
</dbReference>
<dbReference type="InterPro" id="IPR036388">
    <property type="entry name" value="WH-like_DNA-bd_sf"/>
</dbReference>
<protein>
    <submittedName>
        <fullName evidence="8">RNA polymerase</fullName>
    </submittedName>
</protein>
<dbReference type="GO" id="GO:0006352">
    <property type="term" value="P:DNA-templated transcription initiation"/>
    <property type="evidence" value="ECO:0007669"/>
    <property type="project" value="InterPro"/>
</dbReference>
<dbReference type="Pfam" id="PF08281">
    <property type="entry name" value="Sigma70_r4_2"/>
    <property type="match status" value="1"/>
</dbReference>
<keyword evidence="9" id="KW-1185">Reference proteome</keyword>
<dbReference type="InterPro" id="IPR013249">
    <property type="entry name" value="RNA_pol_sigma70_r4_t2"/>
</dbReference>
<dbReference type="SUPFAM" id="SSF88946">
    <property type="entry name" value="Sigma2 domain of RNA polymerase sigma factors"/>
    <property type="match status" value="1"/>
</dbReference>
<keyword evidence="4" id="KW-0238">DNA-binding</keyword>
<proteinExistence type="inferred from homology"/>
<evidence type="ECO:0000313" key="9">
    <source>
        <dbReference type="Proteomes" id="UP000608890"/>
    </source>
</evidence>
<dbReference type="PANTHER" id="PTHR43133:SF50">
    <property type="entry name" value="ECF RNA POLYMERASE SIGMA FACTOR SIGM"/>
    <property type="match status" value="1"/>
</dbReference>
<evidence type="ECO:0000256" key="4">
    <source>
        <dbReference type="ARBA" id="ARBA00023125"/>
    </source>
</evidence>
<evidence type="ECO:0000256" key="3">
    <source>
        <dbReference type="ARBA" id="ARBA00023082"/>
    </source>
</evidence>
<dbReference type="PANTHER" id="PTHR43133">
    <property type="entry name" value="RNA POLYMERASE ECF-TYPE SIGMA FACTO"/>
    <property type="match status" value="1"/>
</dbReference>
<dbReference type="EMBL" id="BMNB01000007">
    <property type="protein sequence ID" value="GGM35269.1"/>
    <property type="molecule type" value="Genomic_DNA"/>
</dbReference>
<dbReference type="Gene3D" id="1.10.1740.10">
    <property type="match status" value="1"/>
</dbReference>
<dbReference type="Proteomes" id="UP000608890">
    <property type="component" value="Unassembled WGS sequence"/>
</dbReference>
<feature type="domain" description="RNA polymerase sigma-70 region 2" evidence="6">
    <location>
        <begin position="19"/>
        <end position="77"/>
    </location>
</feature>
<dbReference type="InterPro" id="IPR007627">
    <property type="entry name" value="RNA_pol_sigma70_r2"/>
</dbReference>
<dbReference type="InterPro" id="IPR014284">
    <property type="entry name" value="RNA_pol_sigma-70_dom"/>
</dbReference>
<evidence type="ECO:0000256" key="2">
    <source>
        <dbReference type="ARBA" id="ARBA00023015"/>
    </source>
</evidence>
<sequence>MDGEESFRAYVAGRIAALSRAAWLLTGDQHQAEDLVQLTLVRVARHWERVSAAGDPEPYVRRTMYSQHVSLWRRRWRGVDLRADPPEQAMPDGTAGVARALVVRAALARLAPRQRAVLVLRFFEDLTEAEAAAALGCSVSTVKSQTRDALARLRTHAPELAELVGIGAAAGEER</sequence>
<dbReference type="NCBIfam" id="TIGR02983">
    <property type="entry name" value="SigE-fam_strep"/>
    <property type="match status" value="1"/>
</dbReference>
<dbReference type="GO" id="GO:0003677">
    <property type="term" value="F:DNA binding"/>
    <property type="evidence" value="ECO:0007669"/>
    <property type="project" value="UniProtKB-KW"/>
</dbReference>
<evidence type="ECO:0000256" key="1">
    <source>
        <dbReference type="ARBA" id="ARBA00010641"/>
    </source>
</evidence>
<name>A0A917TRV3_9ACTN</name>
<reference evidence="8" key="2">
    <citation type="submission" date="2020-09" db="EMBL/GenBank/DDBJ databases">
        <authorList>
            <person name="Sun Q."/>
            <person name="Zhou Y."/>
        </authorList>
    </citation>
    <scope>NUCLEOTIDE SEQUENCE</scope>
    <source>
        <strain evidence="8">CGMCC 4.7312</strain>
    </source>
</reference>
<dbReference type="AlphaFoldDB" id="A0A917TRV3"/>
<dbReference type="GO" id="GO:0016987">
    <property type="term" value="F:sigma factor activity"/>
    <property type="evidence" value="ECO:0007669"/>
    <property type="project" value="UniProtKB-KW"/>
</dbReference>